<dbReference type="AlphaFoldDB" id="A0A0K1EQH6"/>
<keyword evidence="1" id="KW-0732">Signal</keyword>
<dbReference type="Proteomes" id="UP000067626">
    <property type="component" value="Chromosome"/>
</dbReference>
<evidence type="ECO:0000313" key="3">
    <source>
        <dbReference type="Proteomes" id="UP000067626"/>
    </source>
</evidence>
<evidence type="ECO:0000256" key="1">
    <source>
        <dbReference type="SAM" id="SignalP"/>
    </source>
</evidence>
<reference evidence="2 3" key="1">
    <citation type="submission" date="2015-07" db="EMBL/GenBank/DDBJ databases">
        <title>Genome analysis of myxobacterium Chondromyces crocatus Cm c5 reveals a high potential for natural compound synthesis and the genetic basis for the loss of fruiting body formation.</title>
        <authorList>
            <person name="Zaburannyi N."/>
            <person name="Bunk B."/>
            <person name="Maier J."/>
            <person name="Overmann J."/>
            <person name="Mueller R."/>
        </authorList>
    </citation>
    <scope>NUCLEOTIDE SEQUENCE [LARGE SCALE GENOMIC DNA]</scope>
    <source>
        <strain evidence="2 3">Cm c5</strain>
    </source>
</reference>
<proteinExistence type="predicted"/>
<dbReference type="EMBL" id="CP012159">
    <property type="protein sequence ID" value="AKT43086.1"/>
    <property type="molecule type" value="Genomic_DNA"/>
</dbReference>
<evidence type="ECO:0008006" key="4">
    <source>
        <dbReference type="Google" id="ProtNLM"/>
    </source>
</evidence>
<accession>A0A0K1EQH6</accession>
<sequence length="185" mass="19288">MKTTSLTAKVAALLSAAVCLPSCAEMGAVQEEILSERGGFTESEVRLASIDEVDYCAAEVLRLRYDAAFDLLRVADARAMLNCCGRRTLKAERLGGPIGGSVEITLRDEPEPGVGRCETECAFDAAVGVLAAPSSPVSVRVVRDVVDAPGGPRVVWQGEIDPAATPQAVVVDNRRAAATCGATSP</sequence>
<dbReference type="OrthoDB" id="9833918at2"/>
<gene>
    <name evidence="2" type="ORF">CMC5_073140</name>
</gene>
<dbReference type="RefSeq" id="WP_050434612.1">
    <property type="nucleotide sequence ID" value="NZ_CP012159.1"/>
</dbReference>
<dbReference type="KEGG" id="ccro:CMC5_073140"/>
<evidence type="ECO:0000313" key="2">
    <source>
        <dbReference type="EMBL" id="AKT43086.1"/>
    </source>
</evidence>
<name>A0A0K1EQH6_CHOCO</name>
<organism evidence="2 3">
    <name type="scientific">Chondromyces crocatus</name>
    <dbReference type="NCBI Taxonomy" id="52"/>
    <lineage>
        <taxon>Bacteria</taxon>
        <taxon>Pseudomonadati</taxon>
        <taxon>Myxococcota</taxon>
        <taxon>Polyangia</taxon>
        <taxon>Polyangiales</taxon>
        <taxon>Polyangiaceae</taxon>
        <taxon>Chondromyces</taxon>
    </lineage>
</organism>
<keyword evidence="3" id="KW-1185">Reference proteome</keyword>
<feature type="chain" id="PRO_5005459827" description="Secreted protein" evidence="1">
    <location>
        <begin position="25"/>
        <end position="185"/>
    </location>
</feature>
<protein>
    <recommendedName>
        <fullName evidence="4">Secreted protein</fullName>
    </recommendedName>
</protein>
<dbReference type="STRING" id="52.CMC5_073140"/>
<feature type="signal peptide" evidence="1">
    <location>
        <begin position="1"/>
        <end position="24"/>
    </location>
</feature>